<dbReference type="EMBL" id="CP154792">
    <property type="protein sequence ID" value="XAN16437.1"/>
    <property type="molecule type" value="Genomic_DNA"/>
</dbReference>
<dbReference type="RefSeq" id="WP_062679631.1">
    <property type="nucleotide sequence ID" value="NZ_CADIJN010000002.1"/>
</dbReference>
<protein>
    <submittedName>
        <fullName evidence="1">YkgJ family cysteine cluster protein</fullName>
    </submittedName>
</protein>
<dbReference type="Proteomes" id="UP000509782">
    <property type="component" value="Chromosome"/>
</dbReference>
<evidence type="ECO:0000313" key="1">
    <source>
        <dbReference type="EMBL" id="QKQ49194.1"/>
    </source>
</evidence>
<dbReference type="EMBL" id="CP054569">
    <property type="protein sequence ID" value="QKQ49194.1"/>
    <property type="molecule type" value="Genomic_DNA"/>
</dbReference>
<dbReference type="AlphaFoldDB" id="A0A6J5A9I2"/>
<reference evidence="2 4" key="2">
    <citation type="submission" date="2024-05" db="EMBL/GenBank/DDBJ databases">
        <title>Achromobacter denitrificans. BP1, complete genome.</title>
        <authorList>
            <person name="Zhang B."/>
        </authorList>
    </citation>
    <scope>NUCLEOTIDE SEQUENCE [LARGE SCALE GENOMIC DNA]</scope>
    <source>
        <strain evidence="2 4">BP1</strain>
    </source>
</reference>
<accession>A0A6J5A9I2</accession>
<sequence length="109" mass="12015">MSSSCSPTADSAFPCHQCGLCCQNVHLSRETQFLDRGDGTCRHYASDTRTCAIYADRPDICRVDRMYATRYVRLYSWSEFVALNLQACAALAALPGPGGQPEGKAVFRK</sequence>
<name>A0A6J5A9I2_ACHDE</name>
<dbReference type="Pfam" id="PF03692">
    <property type="entry name" value="CxxCxxCC"/>
    <property type="match status" value="1"/>
</dbReference>
<keyword evidence="4" id="KW-1185">Reference proteome</keyword>
<dbReference type="Proteomes" id="UP001446337">
    <property type="component" value="Chromosome"/>
</dbReference>
<evidence type="ECO:0000313" key="4">
    <source>
        <dbReference type="Proteomes" id="UP001446337"/>
    </source>
</evidence>
<dbReference type="GeneID" id="92848242"/>
<reference evidence="1 3" key="1">
    <citation type="submission" date="2020-05" db="EMBL/GenBank/DDBJ databases">
        <title>FDA dAtabase for Regulatory Grade micrObial Sequences (FDA-ARGOS): Supporting development and validation of Infectious Disease Dx tests.</title>
        <authorList>
            <person name="Sproer C."/>
            <person name="Gronow S."/>
            <person name="Severitt S."/>
            <person name="Schroder I."/>
            <person name="Tallon L."/>
            <person name="Sadzewicz L."/>
            <person name="Zhao X."/>
            <person name="Vavikolanu K."/>
            <person name="Mehta A."/>
            <person name="Aluvathingal J."/>
            <person name="Nadendla S."/>
            <person name="Myers T."/>
            <person name="Yan Y."/>
            <person name="Sichtig H."/>
        </authorList>
    </citation>
    <scope>NUCLEOTIDE SEQUENCE [LARGE SCALE GENOMIC DNA]</scope>
    <source>
        <strain evidence="1 3">FDAARGOS_787</strain>
    </source>
</reference>
<organism evidence="1 3">
    <name type="scientific">Achromobacter denitrificans</name>
    <name type="common">Alcaligenes denitrificans</name>
    <dbReference type="NCBI Taxonomy" id="32002"/>
    <lineage>
        <taxon>Bacteria</taxon>
        <taxon>Pseudomonadati</taxon>
        <taxon>Pseudomonadota</taxon>
        <taxon>Betaproteobacteria</taxon>
        <taxon>Burkholderiales</taxon>
        <taxon>Alcaligenaceae</taxon>
        <taxon>Achromobacter</taxon>
    </lineage>
</organism>
<gene>
    <name evidence="2" type="ORF">AAIK43_34590</name>
    <name evidence="1" type="ORF">FOC81_21805</name>
</gene>
<proteinExistence type="predicted"/>
<dbReference type="InterPro" id="IPR005358">
    <property type="entry name" value="Puta_zinc/iron-chelating_dom"/>
</dbReference>
<evidence type="ECO:0000313" key="2">
    <source>
        <dbReference type="EMBL" id="XAN16437.1"/>
    </source>
</evidence>
<evidence type="ECO:0000313" key="3">
    <source>
        <dbReference type="Proteomes" id="UP000509782"/>
    </source>
</evidence>